<protein>
    <recommendedName>
        <fullName evidence="3">Amidase domain-containing protein</fullName>
    </recommendedName>
</protein>
<dbReference type="SUPFAM" id="SSF48452">
    <property type="entry name" value="TPR-like"/>
    <property type="match status" value="1"/>
</dbReference>
<dbReference type="Gene3D" id="1.25.40.10">
    <property type="entry name" value="Tetratricopeptide repeat domain"/>
    <property type="match status" value="1"/>
</dbReference>
<dbReference type="Pfam" id="PF00515">
    <property type="entry name" value="TPR_1"/>
    <property type="match status" value="1"/>
</dbReference>
<dbReference type="PROSITE" id="PS50005">
    <property type="entry name" value="TPR"/>
    <property type="match status" value="2"/>
</dbReference>
<dbReference type="Gene3D" id="3.90.1300.10">
    <property type="entry name" value="Amidase signature (AS) domain"/>
    <property type="match status" value="2"/>
</dbReference>
<dbReference type="AlphaFoldDB" id="A0AAE1SWJ2"/>
<feature type="repeat" description="TPR" evidence="1">
    <location>
        <begin position="670"/>
        <end position="703"/>
    </location>
</feature>
<proteinExistence type="predicted"/>
<dbReference type="SMART" id="SM00028">
    <property type="entry name" value="TPR"/>
    <property type="match status" value="3"/>
</dbReference>
<evidence type="ECO:0000313" key="5">
    <source>
        <dbReference type="Proteomes" id="UP001291623"/>
    </source>
</evidence>
<comment type="caution">
    <text evidence="4">The sequence shown here is derived from an EMBL/GenBank/DDBJ whole genome shotgun (WGS) entry which is preliminary data.</text>
</comment>
<evidence type="ECO:0000256" key="1">
    <source>
        <dbReference type="PROSITE-ProRule" id="PRU00339"/>
    </source>
</evidence>
<dbReference type="InterPro" id="IPR036928">
    <property type="entry name" value="AS_sf"/>
</dbReference>
<feature type="domain" description="Amidase" evidence="3">
    <location>
        <begin position="68"/>
        <end position="172"/>
    </location>
</feature>
<gene>
    <name evidence="4" type="ORF">RND71_003490</name>
</gene>
<feature type="domain" description="Amidase" evidence="3">
    <location>
        <begin position="212"/>
        <end position="294"/>
    </location>
</feature>
<feature type="transmembrane region" description="Helical" evidence="2">
    <location>
        <begin position="12"/>
        <end position="31"/>
    </location>
</feature>
<keyword evidence="2" id="KW-0812">Transmembrane</keyword>
<keyword evidence="2" id="KW-0472">Membrane</keyword>
<evidence type="ECO:0000256" key="2">
    <source>
        <dbReference type="SAM" id="Phobius"/>
    </source>
</evidence>
<dbReference type="PANTHER" id="PTHR46310">
    <property type="entry name" value="AMIDASE 1"/>
    <property type="match status" value="1"/>
</dbReference>
<feature type="repeat" description="TPR" evidence="1">
    <location>
        <begin position="704"/>
        <end position="737"/>
    </location>
</feature>
<evidence type="ECO:0000259" key="3">
    <source>
        <dbReference type="Pfam" id="PF01425"/>
    </source>
</evidence>
<dbReference type="PANTHER" id="PTHR46310:SF4">
    <property type="entry name" value="OUTER ENVELOPE PROTEIN 64, MITOCHONDRIAL"/>
    <property type="match status" value="1"/>
</dbReference>
<keyword evidence="2" id="KW-1133">Transmembrane helix</keyword>
<reference evidence="4" key="1">
    <citation type="submission" date="2023-12" db="EMBL/GenBank/DDBJ databases">
        <title>Genome assembly of Anisodus tanguticus.</title>
        <authorList>
            <person name="Wang Y.-J."/>
        </authorList>
    </citation>
    <scope>NUCLEOTIDE SEQUENCE</scope>
    <source>
        <strain evidence="4">KB-2021</strain>
        <tissue evidence="4">Leaf</tissue>
    </source>
</reference>
<dbReference type="InterPro" id="IPR019734">
    <property type="entry name" value="TPR_rpt"/>
</dbReference>
<organism evidence="4 5">
    <name type="scientific">Anisodus tanguticus</name>
    <dbReference type="NCBI Taxonomy" id="243964"/>
    <lineage>
        <taxon>Eukaryota</taxon>
        <taxon>Viridiplantae</taxon>
        <taxon>Streptophyta</taxon>
        <taxon>Embryophyta</taxon>
        <taxon>Tracheophyta</taxon>
        <taxon>Spermatophyta</taxon>
        <taxon>Magnoliopsida</taxon>
        <taxon>eudicotyledons</taxon>
        <taxon>Gunneridae</taxon>
        <taxon>Pentapetalae</taxon>
        <taxon>asterids</taxon>
        <taxon>lamiids</taxon>
        <taxon>Solanales</taxon>
        <taxon>Solanaceae</taxon>
        <taxon>Solanoideae</taxon>
        <taxon>Hyoscyameae</taxon>
        <taxon>Anisodus</taxon>
    </lineage>
</organism>
<keyword evidence="1" id="KW-0802">TPR repeat</keyword>
<sequence length="752" mass="82464">MTKLSKLNVSNPKVWVVIGVGVAGILILAEVHRRRSKKSMKEDYGAFVERVELLPFPQPPLPAAPLSLSALTFAIKDNIDVKEYVTGFGSPEWKRTHEVATKTAMVVTALLKNGSTCVGKTIMDEFGLGVAGENVHYGTPTNPKLPSHIPGGSSSGSAVAVAAELVDFALGKNHEVSGSHPGKKPSVIHIPSALVEKLPGTLWEVAGTGWNSRGTDTTGCIRVPAAFCGVFGFRPSHGSVSTIGVLPVSQSLDSIGWLARDPSVLHRVGHVLLQLPSVEPKKTRCFVIADDLSQLCKVPKQKTVYVVTKVIEKLSGYQKPKHLNLGQYIASNVPSLKCFIEQLTIQQNGMSTLRALSSICGDVLHDTLPFSKEKEKELVSEIFECLIYWILSALKSPIPFLFVCVRNLRHPQNIELLSCAVLQIQVNIVDKIICFCLTSPLPSWLLYLYTAVFCPFSIKALAAMCRLLLIVDYSRYEFKTNYEEWMNAVKPRLGSQVSNHIAAAVTSAPENIKVLYKIRTEMRVAMQNLLKNDGILVLPTIADPPLKLKSRKGLSAEVHDRAFALLGIASMSGCCQAAIPFGEHNNYPISVSFIASHGTDKFLLDTVLDMHSSLQEEVSIQSSASPLPDTNGSIDASALLKEKGNAAYKGKQWNKAVSYYTEAIKLNDNATYYCNRAAAYLELGCFQQAEEDCTKAISLDKKNVKSYMRRGTARESLLLYKEALQDIRHALVLEPQNKFASVAEKRLRKLIS</sequence>
<dbReference type="Proteomes" id="UP001291623">
    <property type="component" value="Unassembled WGS sequence"/>
</dbReference>
<dbReference type="InterPro" id="IPR023631">
    <property type="entry name" value="Amidase_dom"/>
</dbReference>
<accession>A0AAE1SWJ2</accession>
<dbReference type="Pfam" id="PF01425">
    <property type="entry name" value="Amidase"/>
    <property type="match status" value="2"/>
</dbReference>
<name>A0AAE1SWJ2_9SOLA</name>
<dbReference type="SUPFAM" id="SSF75304">
    <property type="entry name" value="Amidase signature (AS) enzymes"/>
    <property type="match status" value="3"/>
</dbReference>
<keyword evidence="5" id="KW-1185">Reference proteome</keyword>
<dbReference type="EMBL" id="JAVYJV010000002">
    <property type="protein sequence ID" value="KAK4377194.1"/>
    <property type="molecule type" value="Genomic_DNA"/>
</dbReference>
<evidence type="ECO:0000313" key="4">
    <source>
        <dbReference type="EMBL" id="KAK4377194.1"/>
    </source>
</evidence>
<dbReference type="InterPro" id="IPR011990">
    <property type="entry name" value="TPR-like_helical_dom_sf"/>
</dbReference>